<dbReference type="EMBL" id="LDUG01000048">
    <property type="protein sequence ID" value="KVW93395.1"/>
    <property type="molecule type" value="Genomic_DNA"/>
</dbReference>
<dbReference type="InterPro" id="IPR045857">
    <property type="entry name" value="O16G_dom_2"/>
</dbReference>
<dbReference type="STRING" id="1123392.GCA_000376425_02218"/>
<keyword evidence="2" id="KW-0808">Transferase</keyword>
<dbReference type="NCBIfam" id="TIGR03852">
    <property type="entry name" value="sucrose_gtfA"/>
    <property type="match status" value="1"/>
</dbReference>
<sequence length="480" mass="54623">MTLRNQIQLIAYPDRMGNNLADLYTIIDRHFSRVIGGVHILPPYPSNADGGFSPLSHKEIDPKYGTWADIEKISSRFDLCLDLTLNHISDESEEFKDFIAKGYDSEHADLFVHVDQLGPISPDDLARIHIRKEKEPFREVTFADGTTGRVWCTFTEHQIDLNFNSPKTYALMEDTIKFLAARGVKLFRLDAFGYTTKKIGTSCFLVEPDVYDLLKWIDGVARENGAETLPEVHDHSSFQYAIALHGMHPYGFALAPLLLYSLLDANSVYLKQWLRMCPRNQLTVLDTHDGICIPDVEGILPKAEIQAVVDNVSQRSADPILRRSAANVHSVGAIYQLTCTYYDALKRSDDAYIAARAIQFFAPGIPQVYYVGLLAGCNDIELMEATGELRDINRHHYTLDEVDEAVKAPVVRRLLKLMEFRCSYPAFDGVFHLMYSNDSSVAMCWRHGEFRCELFVDLNFKKATVGYVDVKSKRWLTMRW</sequence>
<dbReference type="AlphaFoldDB" id="A0A106BJ16"/>
<dbReference type="RefSeq" id="WP_059758466.1">
    <property type="nucleotide sequence ID" value="NZ_LDUG01000048.1"/>
</dbReference>
<dbReference type="Gene3D" id="3.90.400.10">
    <property type="entry name" value="Oligo-1,6-glucosidase, Domain 2"/>
    <property type="match status" value="1"/>
</dbReference>
<comment type="caution">
    <text evidence="4">The sequence shown here is derived from an EMBL/GenBank/DDBJ whole genome shotgun (WGS) entry which is preliminary data.</text>
</comment>
<evidence type="ECO:0000256" key="2">
    <source>
        <dbReference type="ARBA" id="ARBA00022679"/>
    </source>
</evidence>
<organism evidence="4 5">
    <name type="scientific">Thiobacillus denitrificans</name>
    <dbReference type="NCBI Taxonomy" id="36861"/>
    <lineage>
        <taxon>Bacteria</taxon>
        <taxon>Pseudomonadati</taxon>
        <taxon>Pseudomonadota</taxon>
        <taxon>Betaproteobacteria</taxon>
        <taxon>Nitrosomonadales</taxon>
        <taxon>Thiobacillaceae</taxon>
        <taxon>Thiobacillus</taxon>
    </lineage>
</organism>
<gene>
    <name evidence="4" type="ORF">ABW22_14830</name>
</gene>
<evidence type="ECO:0000313" key="4">
    <source>
        <dbReference type="EMBL" id="KVW93395.1"/>
    </source>
</evidence>
<dbReference type="Pfam" id="PF00128">
    <property type="entry name" value="Alpha-amylase"/>
    <property type="match status" value="1"/>
</dbReference>
<evidence type="ECO:0000313" key="5">
    <source>
        <dbReference type="Proteomes" id="UP000064243"/>
    </source>
</evidence>
<dbReference type="InterPro" id="IPR017853">
    <property type="entry name" value="GH"/>
</dbReference>
<feature type="domain" description="Glycosyl hydrolase family 13 catalytic" evidence="3">
    <location>
        <begin position="10"/>
        <end position="421"/>
    </location>
</feature>
<dbReference type="SUPFAM" id="SSF51445">
    <property type="entry name" value="(Trans)glycosidases"/>
    <property type="match status" value="1"/>
</dbReference>
<evidence type="ECO:0000259" key="3">
    <source>
        <dbReference type="SMART" id="SM00642"/>
    </source>
</evidence>
<name>A0A106BJ16_THIDE</name>
<dbReference type="SMART" id="SM00642">
    <property type="entry name" value="Aamy"/>
    <property type="match status" value="1"/>
</dbReference>
<accession>A0A106BJ16</accession>
<dbReference type="PATRIC" id="fig|36861.3.peg.2789"/>
<dbReference type="Proteomes" id="UP000064243">
    <property type="component" value="Unassembled WGS sequence"/>
</dbReference>
<dbReference type="GO" id="GO:0004645">
    <property type="term" value="F:1,4-alpha-oligoglucan phosphorylase activity"/>
    <property type="evidence" value="ECO:0007669"/>
    <property type="project" value="InterPro"/>
</dbReference>
<dbReference type="Gene3D" id="3.20.20.80">
    <property type="entry name" value="Glycosidases"/>
    <property type="match status" value="1"/>
</dbReference>
<dbReference type="InterPro" id="IPR006047">
    <property type="entry name" value="GH13_cat_dom"/>
</dbReference>
<dbReference type="PANTHER" id="PTHR38784:SF1">
    <property type="entry name" value="SUCROSE PHOSPHORYLASE"/>
    <property type="match status" value="1"/>
</dbReference>
<dbReference type="PANTHER" id="PTHR38784">
    <property type="entry name" value="SUCROSE PHOSPHORYLASE"/>
    <property type="match status" value="1"/>
</dbReference>
<keyword evidence="1" id="KW-0328">Glycosyltransferase</keyword>
<dbReference type="GO" id="GO:0005975">
    <property type="term" value="P:carbohydrate metabolic process"/>
    <property type="evidence" value="ECO:0007669"/>
    <property type="project" value="InterPro"/>
</dbReference>
<dbReference type="InterPro" id="IPR022527">
    <property type="entry name" value="Sucrose_phospho"/>
</dbReference>
<evidence type="ECO:0000256" key="1">
    <source>
        <dbReference type="ARBA" id="ARBA00022676"/>
    </source>
</evidence>
<reference evidence="4 5" key="1">
    <citation type="journal article" date="2015" name="Appl. Environ. Microbiol.">
        <title>Aerobic and Anaerobic Thiosulfate Oxidation by a Cold-Adapted, Subglacial Chemoautotroph.</title>
        <authorList>
            <person name="Harrold Z.R."/>
            <person name="Skidmore M.L."/>
            <person name="Hamilton T.L."/>
            <person name="Desch L."/>
            <person name="Amada K."/>
            <person name="van Gelder W."/>
            <person name="Glover K."/>
            <person name="Roden E.E."/>
            <person name="Boyd E.S."/>
        </authorList>
    </citation>
    <scope>NUCLEOTIDE SEQUENCE [LARGE SCALE GENOMIC DNA]</scope>
    <source>
        <strain evidence="4 5">RG</strain>
    </source>
</reference>
<dbReference type="OrthoDB" id="9805159at2"/>
<protein>
    <submittedName>
        <fullName evidence="4">Sugar phosphorylase</fullName>
    </submittedName>
</protein>
<proteinExistence type="predicted"/>
<keyword evidence="5" id="KW-1185">Reference proteome</keyword>